<dbReference type="GO" id="GO:0004089">
    <property type="term" value="F:carbonate dehydratase activity"/>
    <property type="evidence" value="ECO:0007669"/>
    <property type="project" value="UniProtKB-UniRule"/>
</dbReference>
<comment type="function">
    <text evidence="8">Reversible hydration of carbon dioxide.</text>
</comment>
<comment type="catalytic activity">
    <reaction evidence="6 8">
        <text>hydrogencarbonate + H(+) = CO2 + H2O</text>
        <dbReference type="Rhea" id="RHEA:10748"/>
        <dbReference type="ChEBI" id="CHEBI:15377"/>
        <dbReference type="ChEBI" id="CHEBI:15378"/>
        <dbReference type="ChEBI" id="CHEBI:16526"/>
        <dbReference type="ChEBI" id="CHEBI:17544"/>
        <dbReference type="EC" id="4.2.1.1"/>
    </reaction>
</comment>
<dbReference type="InterPro" id="IPR001765">
    <property type="entry name" value="Carbonic_anhydrase"/>
</dbReference>
<evidence type="ECO:0000256" key="1">
    <source>
        <dbReference type="ARBA" id="ARBA00006217"/>
    </source>
</evidence>
<evidence type="ECO:0000256" key="4">
    <source>
        <dbReference type="ARBA" id="ARBA00022833"/>
    </source>
</evidence>
<dbReference type="PANTHER" id="PTHR11002">
    <property type="entry name" value="CARBONIC ANHYDRASE"/>
    <property type="match status" value="1"/>
</dbReference>
<evidence type="ECO:0000256" key="7">
    <source>
        <dbReference type="PIRSR" id="PIRSR601765-1"/>
    </source>
</evidence>
<dbReference type="GO" id="GO:0005737">
    <property type="term" value="C:cytoplasm"/>
    <property type="evidence" value="ECO:0007669"/>
    <property type="project" value="TreeGrafter"/>
</dbReference>
<keyword evidence="4 7" id="KW-0862">Zinc</keyword>
<evidence type="ECO:0000313" key="10">
    <source>
        <dbReference type="Proteomes" id="UP000701801"/>
    </source>
</evidence>
<comment type="caution">
    <text evidence="9">The sequence shown here is derived from an EMBL/GenBank/DDBJ whole genome shotgun (WGS) entry which is preliminary data.</text>
</comment>
<sequence>MSMPFNTPAILRTPYTIQPVPRDLILSSPKSTRDDEPHILWVGCSDSSVMETDSLNVGRAEMFVHRNLGHLLSNGDLSSRSAVEWSVELLKVDHIVVCGHYGCAMLQQQEHESLKTPNTWYKDVAQLHRHHTLDLSEKHIVLPEHDLQHRFEDIYVLAEVDWLKRQPLVKKAMEERGMQIHAFVWDEETNGCVQLIAGKPDLS</sequence>
<dbReference type="AlphaFoldDB" id="A0A9N9LJP1"/>
<evidence type="ECO:0000256" key="2">
    <source>
        <dbReference type="ARBA" id="ARBA00012925"/>
    </source>
</evidence>
<comment type="cofactor">
    <cofactor evidence="7">
        <name>Zn(2+)</name>
        <dbReference type="ChEBI" id="CHEBI:29105"/>
    </cofactor>
    <text evidence="7">Binds 1 zinc ion per subunit.</text>
</comment>
<evidence type="ECO:0000256" key="3">
    <source>
        <dbReference type="ARBA" id="ARBA00022723"/>
    </source>
</evidence>
<keyword evidence="5 8" id="KW-0456">Lyase</keyword>
<feature type="binding site" evidence="7">
    <location>
        <position position="103"/>
    </location>
    <ligand>
        <name>Zn(2+)</name>
        <dbReference type="ChEBI" id="CHEBI:29105"/>
    </ligand>
</feature>
<reference evidence="9" key="1">
    <citation type="submission" date="2021-07" db="EMBL/GenBank/DDBJ databases">
        <authorList>
            <person name="Durling M."/>
        </authorList>
    </citation>
    <scope>NUCLEOTIDE SEQUENCE</scope>
</reference>
<dbReference type="GO" id="GO:0071244">
    <property type="term" value="P:cellular response to carbon dioxide"/>
    <property type="evidence" value="ECO:0007669"/>
    <property type="project" value="TreeGrafter"/>
</dbReference>
<dbReference type="PANTHER" id="PTHR11002:SF76">
    <property type="entry name" value="CARBONIC ANHYDRASE"/>
    <property type="match status" value="1"/>
</dbReference>
<evidence type="ECO:0000313" key="9">
    <source>
        <dbReference type="EMBL" id="CAG8976414.1"/>
    </source>
</evidence>
<organism evidence="9 10">
    <name type="scientific">Hymenoscyphus albidus</name>
    <dbReference type="NCBI Taxonomy" id="595503"/>
    <lineage>
        <taxon>Eukaryota</taxon>
        <taxon>Fungi</taxon>
        <taxon>Dikarya</taxon>
        <taxon>Ascomycota</taxon>
        <taxon>Pezizomycotina</taxon>
        <taxon>Leotiomycetes</taxon>
        <taxon>Helotiales</taxon>
        <taxon>Helotiaceae</taxon>
        <taxon>Hymenoscyphus</taxon>
    </lineage>
</organism>
<dbReference type="OrthoDB" id="10248475at2759"/>
<keyword evidence="3 7" id="KW-0479">Metal-binding</keyword>
<keyword evidence="10" id="KW-1185">Reference proteome</keyword>
<dbReference type="GO" id="GO:0034599">
    <property type="term" value="P:cellular response to oxidative stress"/>
    <property type="evidence" value="ECO:0007669"/>
    <property type="project" value="TreeGrafter"/>
</dbReference>
<gene>
    <name evidence="9" type="ORF">HYALB_00008539</name>
</gene>
<evidence type="ECO:0000256" key="6">
    <source>
        <dbReference type="ARBA" id="ARBA00048348"/>
    </source>
</evidence>
<proteinExistence type="inferred from homology"/>
<comment type="similarity">
    <text evidence="1 8">Belongs to the beta-class carbonic anhydrase family.</text>
</comment>
<dbReference type="EMBL" id="CAJVRM010000175">
    <property type="protein sequence ID" value="CAG8976414.1"/>
    <property type="molecule type" value="Genomic_DNA"/>
</dbReference>
<dbReference type="Proteomes" id="UP000701801">
    <property type="component" value="Unassembled WGS sequence"/>
</dbReference>
<dbReference type="Gene3D" id="3.40.1050.10">
    <property type="entry name" value="Carbonic anhydrase"/>
    <property type="match status" value="1"/>
</dbReference>
<evidence type="ECO:0000256" key="8">
    <source>
        <dbReference type="RuleBase" id="RU003956"/>
    </source>
</evidence>
<accession>A0A9N9LJP1</accession>
<dbReference type="EC" id="4.2.1.1" evidence="2 8"/>
<feature type="binding site" evidence="7">
    <location>
        <position position="44"/>
    </location>
    <ligand>
        <name>Zn(2+)</name>
        <dbReference type="ChEBI" id="CHEBI:29105"/>
    </ligand>
</feature>
<dbReference type="Pfam" id="PF00484">
    <property type="entry name" value="Pro_CA"/>
    <property type="match status" value="1"/>
</dbReference>
<evidence type="ECO:0000256" key="5">
    <source>
        <dbReference type="ARBA" id="ARBA00023239"/>
    </source>
</evidence>
<protein>
    <recommendedName>
        <fullName evidence="2 8">Carbonic anhydrase</fullName>
        <ecNumber evidence="2 8">4.2.1.1</ecNumber>
    </recommendedName>
    <alternativeName>
        <fullName evidence="8">Carbonate dehydratase</fullName>
    </alternativeName>
</protein>
<dbReference type="InterPro" id="IPR036874">
    <property type="entry name" value="Carbonic_anhydrase_sf"/>
</dbReference>
<dbReference type="GO" id="GO:0008270">
    <property type="term" value="F:zinc ion binding"/>
    <property type="evidence" value="ECO:0007669"/>
    <property type="project" value="UniProtKB-UniRule"/>
</dbReference>
<name>A0A9N9LJP1_9HELO</name>
<dbReference type="SMART" id="SM00947">
    <property type="entry name" value="Pro_CA"/>
    <property type="match status" value="1"/>
</dbReference>
<feature type="binding site" evidence="7">
    <location>
        <position position="100"/>
    </location>
    <ligand>
        <name>Zn(2+)</name>
        <dbReference type="ChEBI" id="CHEBI:29105"/>
    </ligand>
</feature>
<feature type="binding site" evidence="7">
    <location>
        <position position="46"/>
    </location>
    <ligand>
        <name>Zn(2+)</name>
        <dbReference type="ChEBI" id="CHEBI:29105"/>
    </ligand>
</feature>
<dbReference type="SUPFAM" id="SSF53056">
    <property type="entry name" value="beta-carbonic anhydrase, cab"/>
    <property type="match status" value="1"/>
</dbReference>